<keyword evidence="4 7" id="KW-0418">Kinase</keyword>
<reference evidence="7 8" key="1">
    <citation type="submission" date="2019-09" db="EMBL/GenBank/DDBJ databases">
        <title>H2 Metabolism Revealed by Metagenomic Analysis in Subglacial Sediment of East Antarctica.</title>
        <authorList>
            <person name="Yang Z."/>
            <person name="Zhang Y."/>
            <person name="Lv Y."/>
            <person name="Yan W."/>
            <person name="Xiao X."/>
            <person name="Sun B."/>
            <person name="Ma H."/>
        </authorList>
    </citation>
    <scope>NUCLEOTIDE SEQUENCE [LARGE SCALE GENOMIC DNA]</scope>
    <source>
        <strain evidence="7">Bin2_2</strain>
    </source>
</reference>
<dbReference type="InterPro" id="IPR050306">
    <property type="entry name" value="PfkB_Carbo_kinase"/>
</dbReference>
<dbReference type="SUPFAM" id="SSF53613">
    <property type="entry name" value="Ribokinase-like"/>
    <property type="match status" value="1"/>
</dbReference>
<accession>A0A7C9NQL0</accession>
<keyword evidence="2" id="KW-0808">Transferase</keyword>
<dbReference type="AlphaFoldDB" id="A0A7C9NQL0"/>
<keyword evidence="5" id="KW-0067">ATP-binding</keyword>
<feature type="domain" description="Carbohydrate kinase PfkB" evidence="6">
    <location>
        <begin position="42"/>
        <end position="304"/>
    </location>
</feature>
<evidence type="ECO:0000256" key="5">
    <source>
        <dbReference type="ARBA" id="ARBA00022840"/>
    </source>
</evidence>
<organism evidence="7 8">
    <name type="scientific">Sulfuriferula multivorans</name>
    <dbReference type="NCBI Taxonomy" id="1559896"/>
    <lineage>
        <taxon>Bacteria</taxon>
        <taxon>Pseudomonadati</taxon>
        <taxon>Pseudomonadota</taxon>
        <taxon>Betaproteobacteria</taxon>
        <taxon>Nitrosomonadales</taxon>
        <taxon>Sulfuricellaceae</taxon>
        <taxon>Sulfuriferula</taxon>
    </lineage>
</organism>
<evidence type="ECO:0000259" key="6">
    <source>
        <dbReference type="Pfam" id="PF00294"/>
    </source>
</evidence>
<evidence type="ECO:0000256" key="3">
    <source>
        <dbReference type="ARBA" id="ARBA00022741"/>
    </source>
</evidence>
<proteinExistence type="inferred from homology"/>
<dbReference type="GO" id="GO:0016301">
    <property type="term" value="F:kinase activity"/>
    <property type="evidence" value="ECO:0007669"/>
    <property type="project" value="UniProtKB-KW"/>
</dbReference>
<dbReference type="PANTHER" id="PTHR43085:SF1">
    <property type="entry name" value="PSEUDOURIDINE KINASE-RELATED"/>
    <property type="match status" value="1"/>
</dbReference>
<evidence type="ECO:0000256" key="1">
    <source>
        <dbReference type="ARBA" id="ARBA00010688"/>
    </source>
</evidence>
<dbReference type="Pfam" id="PF00294">
    <property type="entry name" value="PfkB"/>
    <property type="match status" value="1"/>
</dbReference>
<evidence type="ECO:0000313" key="8">
    <source>
        <dbReference type="Proteomes" id="UP000483432"/>
    </source>
</evidence>
<sequence>MTQPIASSQTTPRSPQTLGRKNGTVVLFGEVLADIFPDRAVLGGAPFNVACHLKAFGQHPVLITRLGEDALRDEVMDAMTQKGLDTLGVQFDKHYPTGQVRVHIEEGGHRFEILPTQAYDFIHPGVARLTLLSAHPALVYFGTLAQRHTVSRQALKTLLRGAQSARFLDINLRPPWYDQKALIHSLKYAEIVKLNDAELSELASMFGLPGADPHEQAWALMEQFELEQVLVTRGDAGAWHMDRDGMMAEAALSNRVVKLVDTVGAGDGFASVFMLGSLCGWPILKTLERANTFAAAICEVRGAVPDQMAFYEPFKEAWGV</sequence>
<gene>
    <name evidence="7" type="ORF">GZ085_04370</name>
</gene>
<evidence type="ECO:0000256" key="2">
    <source>
        <dbReference type="ARBA" id="ARBA00022679"/>
    </source>
</evidence>
<evidence type="ECO:0000256" key="4">
    <source>
        <dbReference type="ARBA" id="ARBA00022777"/>
    </source>
</evidence>
<dbReference type="Gene3D" id="3.40.1190.20">
    <property type="match status" value="1"/>
</dbReference>
<evidence type="ECO:0000313" key="7">
    <source>
        <dbReference type="EMBL" id="NDP47622.1"/>
    </source>
</evidence>
<protein>
    <submittedName>
        <fullName evidence="7">Carbohydrate kinase</fullName>
    </submittedName>
</protein>
<dbReference type="Proteomes" id="UP000483432">
    <property type="component" value="Unassembled WGS sequence"/>
</dbReference>
<dbReference type="CDD" id="cd01167">
    <property type="entry name" value="bac_FRK"/>
    <property type="match status" value="1"/>
</dbReference>
<dbReference type="PROSITE" id="PS00583">
    <property type="entry name" value="PFKB_KINASES_1"/>
    <property type="match status" value="1"/>
</dbReference>
<comment type="similarity">
    <text evidence="1">Belongs to the carbohydrate kinase PfkB family.</text>
</comment>
<comment type="caution">
    <text evidence="7">The sequence shown here is derived from an EMBL/GenBank/DDBJ whole genome shotgun (WGS) entry which is preliminary data.</text>
</comment>
<dbReference type="InterPro" id="IPR029056">
    <property type="entry name" value="Ribokinase-like"/>
</dbReference>
<dbReference type="GO" id="GO:0005524">
    <property type="term" value="F:ATP binding"/>
    <property type="evidence" value="ECO:0007669"/>
    <property type="project" value="UniProtKB-KW"/>
</dbReference>
<name>A0A7C9NQL0_9PROT</name>
<dbReference type="PANTHER" id="PTHR43085">
    <property type="entry name" value="HEXOKINASE FAMILY MEMBER"/>
    <property type="match status" value="1"/>
</dbReference>
<keyword evidence="3" id="KW-0547">Nucleotide-binding</keyword>
<dbReference type="InterPro" id="IPR011611">
    <property type="entry name" value="PfkB_dom"/>
</dbReference>
<dbReference type="InterPro" id="IPR002173">
    <property type="entry name" value="Carboh/pur_kinase_PfkB_CS"/>
</dbReference>
<dbReference type="EMBL" id="JAAFGW010000043">
    <property type="protein sequence ID" value="NDP47622.1"/>
    <property type="molecule type" value="Genomic_DNA"/>
</dbReference>